<dbReference type="InterPro" id="IPR034660">
    <property type="entry name" value="DinB/YfiT-like"/>
</dbReference>
<organism evidence="1 2">
    <name type="scientific">Aquimarina spongiae</name>
    <dbReference type="NCBI Taxonomy" id="570521"/>
    <lineage>
        <taxon>Bacteria</taxon>
        <taxon>Pseudomonadati</taxon>
        <taxon>Bacteroidota</taxon>
        <taxon>Flavobacteriia</taxon>
        <taxon>Flavobacteriales</taxon>
        <taxon>Flavobacteriaceae</taxon>
        <taxon>Aquimarina</taxon>
    </lineage>
</organism>
<reference evidence="2" key="1">
    <citation type="submission" date="2016-11" db="EMBL/GenBank/DDBJ databases">
        <authorList>
            <person name="Varghese N."/>
            <person name="Submissions S."/>
        </authorList>
    </citation>
    <scope>NUCLEOTIDE SEQUENCE [LARGE SCALE GENOMIC DNA]</scope>
    <source>
        <strain evidence="2">DSM 22623</strain>
    </source>
</reference>
<proteinExistence type="predicted"/>
<dbReference type="Proteomes" id="UP000184432">
    <property type="component" value="Unassembled WGS sequence"/>
</dbReference>
<protein>
    <recommendedName>
        <fullName evidence="3">DinB superfamily protein</fullName>
    </recommendedName>
</protein>
<dbReference type="EMBL" id="FQYP01000006">
    <property type="protein sequence ID" value="SHJ20459.1"/>
    <property type="molecule type" value="Genomic_DNA"/>
</dbReference>
<evidence type="ECO:0000313" key="2">
    <source>
        <dbReference type="Proteomes" id="UP000184432"/>
    </source>
</evidence>
<gene>
    <name evidence="1" type="ORF">SAMN04488508_106236</name>
</gene>
<dbReference type="SUPFAM" id="SSF109854">
    <property type="entry name" value="DinB/YfiT-like putative metalloenzymes"/>
    <property type="match status" value="1"/>
</dbReference>
<name>A0A1M6HEA3_9FLAO</name>
<keyword evidence="2" id="KW-1185">Reference proteome</keyword>
<evidence type="ECO:0000313" key="1">
    <source>
        <dbReference type="EMBL" id="SHJ20459.1"/>
    </source>
</evidence>
<dbReference type="STRING" id="570521.SAMN04488508_106236"/>
<dbReference type="RefSeq" id="WP_073317135.1">
    <property type="nucleotide sequence ID" value="NZ_FQYP01000006.1"/>
</dbReference>
<sequence length="164" mass="18972">MVTDLSITRLLEQYDFHSKLYVNCLVDIKPDDAQKRINQNTNHIAWLAGNLVSVRYRLGNSIGLKEQDVFHELFKDQRPIQKHITYPDLAPIQKDWNRITPLLRDQLFALTEEELLAPQPFDAPLLGASNLLNTISFLIDRESYAIGQLGLLRKIFGYEAMKYN</sequence>
<accession>A0A1M6HEA3</accession>
<dbReference type="Gene3D" id="1.20.120.450">
    <property type="entry name" value="dinb family like domain"/>
    <property type="match status" value="1"/>
</dbReference>
<evidence type="ECO:0008006" key="3">
    <source>
        <dbReference type="Google" id="ProtNLM"/>
    </source>
</evidence>
<dbReference type="AlphaFoldDB" id="A0A1M6HEA3"/>
<dbReference type="OrthoDB" id="979560at2"/>